<dbReference type="InterPro" id="IPR046341">
    <property type="entry name" value="SET_dom_sf"/>
</dbReference>
<dbReference type="PROSITE" id="PS50280">
    <property type="entry name" value="SET"/>
    <property type="match status" value="1"/>
</dbReference>
<dbReference type="EMBL" id="MCGE01000007">
    <property type="protein sequence ID" value="ORZ19810.1"/>
    <property type="molecule type" value="Genomic_DNA"/>
</dbReference>
<dbReference type="Pfam" id="PF00856">
    <property type="entry name" value="SET"/>
    <property type="match status" value="1"/>
</dbReference>
<dbReference type="SUPFAM" id="SSF82199">
    <property type="entry name" value="SET domain"/>
    <property type="match status" value="1"/>
</dbReference>
<comment type="subcellular location">
    <subcellularLocation>
        <location evidence="1">Nucleus</location>
    </subcellularLocation>
</comment>
<evidence type="ECO:0000259" key="11">
    <source>
        <dbReference type="PROSITE" id="PS50280"/>
    </source>
</evidence>
<evidence type="ECO:0000256" key="1">
    <source>
        <dbReference type="ARBA" id="ARBA00004123"/>
    </source>
</evidence>
<evidence type="ECO:0000313" key="14">
    <source>
        <dbReference type="Proteomes" id="UP000193560"/>
    </source>
</evidence>
<protein>
    <recommendedName>
        <fullName evidence="2">[histone H3]-lysine(4) N-trimethyltransferase</fullName>
        <ecNumber evidence="2">2.1.1.354</ecNumber>
    </recommendedName>
</protein>
<comment type="catalytic activity">
    <reaction evidence="8">
        <text>L-lysyl(4)-[histone H3] + 3 S-adenosyl-L-methionine = N(6),N(6),N(6)-trimethyl-L-lysyl(4)-[histone H3] + 3 S-adenosyl-L-homocysteine + 3 H(+)</text>
        <dbReference type="Rhea" id="RHEA:60260"/>
        <dbReference type="Rhea" id="RHEA-COMP:15537"/>
        <dbReference type="Rhea" id="RHEA-COMP:15547"/>
        <dbReference type="ChEBI" id="CHEBI:15378"/>
        <dbReference type="ChEBI" id="CHEBI:29969"/>
        <dbReference type="ChEBI" id="CHEBI:57856"/>
        <dbReference type="ChEBI" id="CHEBI:59789"/>
        <dbReference type="ChEBI" id="CHEBI:61961"/>
        <dbReference type="EC" id="2.1.1.354"/>
    </reaction>
</comment>
<dbReference type="GO" id="GO:0140999">
    <property type="term" value="F:histone H3K4 trimethyltransferase activity"/>
    <property type="evidence" value="ECO:0007669"/>
    <property type="project" value="UniProtKB-EC"/>
</dbReference>
<dbReference type="InterPro" id="IPR003616">
    <property type="entry name" value="Post-SET_dom"/>
</dbReference>
<evidence type="ECO:0000256" key="9">
    <source>
        <dbReference type="ARBA" id="ARBA00047583"/>
    </source>
</evidence>
<comment type="caution">
    <text evidence="13">The sequence shown here is derived from an EMBL/GenBank/DDBJ whole genome shotgun (WGS) entry which is preliminary data.</text>
</comment>
<dbReference type="PANTHER" id="PTHR45814">
    <property type="entry name" value="HISTONE-LYSINE N-METHYLTRANSFERASE SETD1"/>
    <property type="match status" value="1"/>
</dbReference>
<reference evidence="13 14" key="1">
    <citation type="submission" date="2016-07" db="EMBL/GenBank/DDBJ databases">
        <title>Pervasive Adenine N6-methylation of Active Genes in Fungi.</title>
        <authorList>
            <consortium name="DOE Joint Genome Institute"/>
            <person name="Mondo S.J."/>
            <person name="Dannebaum R.O."/>
            <person name="Kuo R.C."/>
            <person name="Labutti K."/>
            <person name="Haridas S."/>
            <person name="Kuo A."/>
            <person name="Salamov A."/>
            <person name="Ahrendt S.R."/>
            <person name="Lipzen A."/>
            <person name="Sullivan W."/>
            <person name="Andreopoulos W.B."/>
            <person name="Clum A."/>
            <person name="Lindquist E."/>
            <person name="Daum C."/>
            <person name="Ramamoorthy G.K."/>
            <person name="Gryganskyi A."/>
            <person name="Culley D."/>
            <person name="Magnuson J.K."/>
            <person name="James T.Y."/>
            <person name="O'Malley M.A."/>
            <person name="Stajich J.E."/>
            <person name="Spatafora J.W."/>
            <person name="Visel A."/>
            <person name="Grigoriev I.V."/>
        </authorList>
    </citation>
    <scope>NUCLEOTIDE SEQUENCE [LARGE SCALE GENOMIC DNA]</scope>
    <source>
        <strain evidence="13 14">NRRL 1336</strain>
    </source>
</reference>
<comment type="catalytic activity">
    <reaction evidence="10">
        <text>N(6),N(6)-dimethyl-L-lysyl(4)-[histone H3] + S-adenosyl-L-methionine = N(6),N(6),N(6)-trimethyl-L-lysyl(4)-[histone H3] + S-adenosyl-L-homocysteine + H(+)</text>
        <dbReference type="Rhea" id="RHEA:60272"/>
        <dbReference type="Rhea" id="RHEA-COMP:15537"/>
        <dbReference type="Rhea" id="RHEA-COMP:15540"/>
        <dbReference type="ChEBI" id="CHEBI:15378"/>
        <dbReference type="ChEBI" id="CHEBI:57856"/>
        <dbReference type="ChEBI" id="CHEBI:59789"/>
        <dbReference type="ChEBI" id="CHEBI:61961"/>
        <dbReference type="ChEBI" id="CHEBI:61976"/>
    </reaction>
</comment>
<comment type="catalytic activity">
    <reaction evidence="9">
        <text>N(6)-methyl-L-lysyl(4)-[histone H3] + S-adenosyl-L-methionine = N(6),N(6)-dimethyl-L-lysyl(4)-[histone H3] + S-adenosyl-L-homocysteine + H(+)</text>
        <dbReference type="Rhea" id="RHEA:60268"/>
        <dbReference type="Rhea" id="RHEA-COMP:15540"/>
        <dbReference type="Rhea" id="RHEA-COMP:15543"/>
        <dbReference type="ChEBI" id="CHEBI:15378"/>
        <dbReference type="ChEBI" id="CHEBI:57856"/>
        <dbReference type="ChEBI" id="CHEBI:59789"/>
        <dbReference type="ChEBI" id="CHEBI:61929"/>
        <dbReference type="ChEBI" id="CHEBI:61976"/>
    </reaction>
</comment>
<dbReference type="EC" id="2.1.1.354" evidence="2"/>
<dbReference type="STRING" id="90262.A0A1X2IP81"/>
<dbReference type="SMART" id="SM00317">
    <property type="entry name" value="SET"/>
    <property type="match status" value="1"/>
</dbReference>
<evidence type="ECO:0000313" key="13">
    <source>
        <dbReference type="EMBL" id="ORZ19810.1"/>
    </source>
</evidence>
<accession>A0A1X2IP81</accession>
<evidence type="ECO:0000256" key="2">
    <source>
        <dbReference type="ARBA" id="ARBA00012182"/>
    </source>
</evidence>
<evidence type="ECO:0000256" key="6">
    <source>
        <dbReference type="ARBA" id="ARBA00022853"/>
    </source>
</evidence>
<evidence type="ECO:0000256" key="3">
    <source>
        <dbReference type="ARBA" id="ARBA00022603"/>
    </source>
</evidence>
<evidence type="ECO:0000256" key="7">
    <source>
        <dbReference type="ARBA" id="ARBA00023242"/>
    </source>
</evidence>
<evidence type="ECO:0000256" key="10">
    <source>
        <dbReference type="ARBA" id="ARBA00049129"/>
    </source>
</evidence>
<name>A0A1X2IP81_9FUNG</name>
<sequence length="153" mass="17881">MSTDSIKYKELQKDQKKLKFNKSRIHDWGLFAMEPILRHEFVIEYLGESIRQQVANHREREYEQSGIGSSYLFRVDDDLVVDATVKGNLARFINHCCTPNCCAKIIRVNKTKRIIIYARRDIQPGEEITYDYKFPLEKNKIPCSCGSDRCRGS</sequence>
<dbReference type="OrthoDB" id="308383at2759"/>
<dbReference type="InterPro" id="IPR001214">
    <property type="entry name" value="SET_dom"/>
</dbReference>
<dbReference type="Proteomes" id="UP000193560">
    <property type="component" value="Unassembled WGS sequence"/>
</dbReference>
<dbReference type="Gene3D" id="2.170.270.10">
    <property type="entry name" value="SET domain"/>
    <property type="match status" value="1"/>
</dbReference>
<dbReference type="InterPro" id="IPR044570">
    <property type="entry name" value="Set1-like"/>
</dbReference>
<dbReference type="PROSITE" id="PS50868">
    <property type="entry name" value="POST_SET"/>
    <property type="match status" value="1"/>
</dbReference>
<organism evidence="13 14">
    <name type="scientific">Absidia repens</name>
    <dbReference type="NCBI Taxonomy" id="90262"/>
    <lineage>
        <taxon>Eukaryota</taxon>
        <taxon>Fungi</taxon>
        <taxon>Fungi incertae sedis</taxon>
        <taxon>Mucoromycota</taxon>
        <taxon>Mucoromycotina</taxon>
        <taxon>Mucoromycetes</taxon>
        <taxon>Mucorales</taxon>
        <taxon>Cunninghamellaceae</taxon>
        <taxon>Absidia</taxon>
    </lineage>
</organism>
<keyword evidence="3 13" id="KW-0489">Methyltransferase</keyword>
<evidence type="ECO:0000256" key="8">
    <source>
        <dbReference type="ARBA" id="ARBA00047571"/>
    </source>
</evidence>
<proteinExistence type="predicted"/>
<dbReference type="GO" id="GO:0032259">
    <property type="term" value="P:methylation"/>
    <property type="evidence" value="ECO:0007669"/>
    <property type="project" value="UniProtKB-KW"/>
</dbReference>
<keyword evidence="6" id="KW-0156">Chromatin regulator</keyword>
<dbReference type="PANTHER" id="PTHR45814:SF2">
    <property type="entry name" value="HISTONE-LYSINE N-METHYLTRANSFERASE SETD1"/>
    <property type="match status" value="1"/>
</dbReference>
<evidence type="ECO:0000256" key="4">
    <source>
        <dbReference type="ARBA" id="ARBA00022679"/>
    </source>
</evidence>
<keyword evidence="7" id="KW-0539">Nucleus</keyword>
<dbReference type="GO" id="GO:0048188">
    <property type="term" value="C:Set1C/COMPASS complex"/>
    <property type="evidence" value="ECO:0007669"/>
    <property type="project" value="TreeGrafter"/>
</dbReference>
<dbReference type="AlphaFoldDB" id="A0A1X2IP81"/>
<keyword evidence="4 13" id="KW-0808">Transferase</keyword>
<gene>
    <name evidence="13" type="ORF">BCR42DRAFT_322917</name>
</gene>
<keyword evidence="14" id="KW-1185">Reference proteome</keyword>
<feature type="domain" description="Post-SET" evidence="12">
    <location>
        <begin position="139"/>
        <end position="152"/>
    </location>
</feature>
<evidence type="ECO:0000259" key="12">
    <source>
        <dbReference type="PROSITE" id="PS50868"/>
    </source>
</evidence>
<feature type="domain" description="SET" evidence="11">
    <location>
        <begin position="16"/>
        <end position="133"/>
    </location>
</feature>
<evidence type="ECO:0000256" key="5">
    <source>
        <dbReference type="ARBA" id="ARBA00022691"/>
    </source>
</evidence>
<keyword evidence="5" id="KW-0949">S-adenosyl-L-methionine</keyword>